<gene>
    <name evidence="1" type="ORF">ACFPK2_06785</name>
</gene>
<protein>
    <submittedName>
        <fullName evidence="1">Uncharacterized protein</fullName>
    </submittedName>
</protein>
<reference evidence="2" key="1">
    <citation type="journal article" date="2019" name="Int. J. Syst. Evol. Microbiol.">
        <title>The Global Catalogue of Microorganisms (GCM) 10K type strain sequencing project: providing services to taxonomists for standard genome sequencing and annotation.</title>
        <authorList>
            <consortium name="The Broad Institute Genomics Platform"/>
            <consortium name="The Broad Institute Genome Sequencing Center for Infectious Disease"/>
            <person name="Wu L."/>
            <person name="Ma J."/>
        </authorList>
    </citation>
    <scope>NUCLEOTIDE SEQUENCE [LARGE SCALE GENOMIC DNA]</scope>
    <source>
        <strain evidence="2">CGMCC 1.15643</strain>
    </source>
</reference>
<name>A0ABW0F166_9HYPH</name>
<evidence type="ECO:0000313" key="1">
    <source>
        <dbReference type="EMBL" id="MFC5292691.1"/>
    </source>
</evidence>
<keyword evidence="2" id="KW-1185">Reference proteome</keyword>
<dbReference type="RefSeq" id="WP_260347961.1">
    <property type="nucleotide sequence ID" value="NZ_JAOAOS010000002.1"/>
</dbReference>
<dbReference type="Proteomes" id="UP001595976">
    <property type="component" value="Unassembled WGS sequence"/>
</dbReference>
<organism evidence="1 2">
    <name type="scientific">Bosea minatitlanensis</name>
    <dbReference type="NCBI Taxonomy" id="128782"/>
    <lineage>
        <taxon>Bacteria</taxon>
        <taxon>Pseudomonadati</taxon>
        <taxon>Pseudomonadota</taxon>
        <taxon>Alphaproteobacteria</taxon>
        <taxon>Hyphomicrobiales</taxon>
        <taxon>Boseaceae</taxon>
        <taxon>Bosea</taxon>
    </lineage>
</organism>
<dbReference type="EMBL" id="JBHSLI010000002">
    <property type="protein sequence ID" value="MFC5292691.1"/>
    <property type="molecule type" value="Genomic_DNA"/>
</dbReference>
<proteinExistence type="predicted"/>
<evidence type="ECO:0000313" key="2">
    <source>
        <dbReference type="Proteomes" id="UP001595976"/>
    </source>
</evidence>
<accession>A0ABW0F166</accession>
<comment type="caution">
    <text evidence="1">The sequence shown here is derived from an EMBL/GenBank/DDBJ whole genome shotgun (WGS) entry which is preliminary data.</text>
</comment>
<sequence length="98" mass="10708">MTVPTVADFTSCAFSHQVVGYEAADAGEVRRFHLLFAYIGQRGTVASGDQVVMARDLGQAAVRIARERGVSQLFVRKRFFSGRPASEAEQVNVVFDIA</sequence>